<keyword evidence="5" id="KW-0813">Transport</keyword>
<evidence type="ECO:0000256" key="8">
    <source>
        <dbReference type="SAM" id="SignalP"/>
    </source>
</evidence>
<reference evidence="10" key="2">
    <citation type="submission" date="2020-01" db="EMBL/GenBank/DDBJ databases">
        <authorList>
            <person name="Hornung B."/>
        </authorList>
    </citation>
    <scope>NUCLEOTIDE SEQUENCE</scope>
    <source>
        <strain evidence="10">PacBioINE</strain>
    </source>
</reference>
<dbReference type="GO" id="GO:0030288">
    <property type="term" value="C:outer membrane-bounded periplasmic space"/>
    <property type="evidence" value="ECO:0007669"/>
    <property type="project" value="TreeGrafter"/>
</dbReference>
<dbReference type="Proteomes" id="UP001071230">
    <property type="component" value="Unassembled WGS sequence"/>
</dbReference>
<dbReference type="InterPro" id="IPR000914">
    <property type="entry name" value="SBP_5_dom"/>
</dbReference>
<dbReference type="RefSeq" id="WP_240984629.1">
    <property type="nucleotide sequence ID" value="NZ_CDGJ01000036.1"/>
</dbReference>
<dbReference type="Gene3D" id="3.90.76.10">
    <property type="entry name" value="Dipeptide-binding Protein, Domain 1"/>
    <property type="match status" value="1"/>
</dbReference>
<dbReference type="CDD" id="cd08499">
    <property type="entry name" value="PBP2_Ylib_like"/>
    <property type="match status" value="1"/>
</dbReference>
<dbReference type="Gene3D" id="3.40.190.10">
    <property type="entry name" value="Periplasmic binding protein-like II"/>
    <property type="match status" value="1"/>
</dbReference>
<dbReference type="PROSITE" id="PS51257">
    <property type="entry name" value="PROKAR_LIPOPROTEIN"/>
    <property type="match status" value="1"/>
</dbReference>
<comment type="subcellular location">
    <subcellularLocation>
        <location evidence="2">Periplasm</location>
    </subcellularLocation>
</comment>
<keyword evidence="12" id="KW-1185">Reference proteome</keyword>
<reference evidence="11" key="1">
    <citation type="submission" date="2014-11" db="EMBL/GenBank/DDBJ databases">
        <authorList>
            <person name="Hornung B.V."/>
        </authorList>
    </citation>
    <scope>NUCLEOTIDE SEQUENCE</scope>
    <source>
        <strain evidence="11">INE</strain>
    </source>
</reference>
<evidence type="ECO:0000256" key="6">
    <source>
        <dbReference type="ARBA" id="ARBA00022729"/>
    </source>
</evidence>
<dbReference type="GO" id="GO:0042938">
    <property type="term" value="P:dipeptide transport"/>
    <property type="evidence" value="ECO:0007669"/>
    <property type="project" value="TreeGrafter"/>
</dbReference>
<comment type="similarity">
    <text evidence="3">Belongs to the bacterial solute-binding protein 5 family.</text>
</comment>
<dbReference type="GO" id="GO:1904680">
    <property type="term" value="F:peptide transmembrane transporter activity"/>
    <property type="evidence" value="ECO:0007669"/>
    <property type="project" value="TreeGrafter"/>
</dbReference>
<dbReference type="Gene3D" id="3.10.105.10">
    <property type="entry name" value="Dipeptide-binding Protein, Domain 3"/>
    <property type="match status" value="1"/>
</dbReference>
<dbReference type="PANTHER" id="PTHR30290">
    <property type="entry name" value="PERIPLASMIC BINDING COMPONENT OF ABC TRANSPORTER"/>
    <property type="match status" value="1"/>
</dbReference>
<evidence type="ECO:0000256" key="4">
    <source>
        <dbReference type="ARBA" id="ARBA00017393"/>
    </source>
</evidence>
<proteinExistence type="inferred from homology"/>
<name>A0A8S0WN53_9FIRM</name>
<evidence type="ECO:0000313" key="12">
    <source>
        <dbReference type="Proteomes" id="UP001071230"/>
    </source>
</evidence>
<evidence type="ECO:0000256" key="7">
    <source>
        <dbReference type="ARBA" id="ARBA00022764"/>
    </source>
</evidence>
<dbReference type="SUPFAM" id="SSF53850">
    <property type="entry name" value="Periplasmic binding protein-like II"/>
    <property type="match status" value="1"/>
</dbReference>
<evidence type="ECO:0000256" key="3">
    <source>
        <dbReference type="ARBA" id="ARBA00005695"/>
    </source>
</evidence>
<evidence type="ECO:0000259" key="9">
    <source>
        <dbReference type="Pfam" id="PF00496"/>
    </source>
</evidence>
<dbReference type="PIRSF" id="PIRSF002741">
    <property type="entry name" value="MppA"/>
    <property type="match status" value="1"/>
</dbReference>
<dbReference type="Proteomes" id="UP000836597">
    <property type="component" value="Chromosome"/>
</dbReference>
<dbReference type="AlphaFoldDB" id="A0A8S0WN53"/>
<evidence type="ECO:0000256" key="5">
    <source>
        <dbReference type="ARBA" id="ARBA00022448"/>
    </source>
</evidence>
<feature type="domain" description="Solute-binding protein family 5" evidence="9">
    <location>
        <begin position="83"/>
        <end position="439"/>
    </location>
</feature>
<organism evidence="10">
    <name type="scientific">Acididesulfobacillus acetoxydans</name>
    <dbReference type="NCBI Taxonomy" id="1561005"/>
    <lineage>
        <taxon>Bacteria</taxon>
        <taxon>Bacillati</taxon>
        <taxon>Bacillota</taxon>
        <taxon>Clostridia</taxon>
        <taxon>Eubacteriales</taxon>
        <taxon>Peptococcaceae</taxon>
        <taxon>Acididesulfobacillus</taxon>
    </lineage>
</organism>
<evidence type="ECO:0000256" key="1">
    <source>
        <dbReference type="ARBA" id="ARBA00003489"/>
    </source>
</evidence>
<dbReference type="EMBL" id="CDGJ01000036">
    <property type="protein sequence ID" value="CEJ06928.1"/>
    <property type="molecule type" value="Genomic_DNA"/>
</dbReference>
<sequence length="526" mass="58615">MAKKGMMLVLAALFSLSLVLSGCGSSGNTAASVQAVQKHGKNITVAVQDNFVSMDPGDTNDTLSFSAEKTMMEGLIGFDREMKMVPVLATSWQVSPDAKEYTFHLRHGVIFSDGTPFNAEAVKVNIDRLSDPKSTLKRHSLFAMVDKTVVVDNYTVKVILKQPFGAMLNNFAHPAALMVSPKALQKYGKDIARHPVGTGEYMLKEWVQGDHLTVVKNPHYWRQGYPKLDSITFRSVPENGSRIAMLKTGEADFIYPVPPEDVQAMSGANGITVQHKPSIIVDYISMNTMKKPFNDSRVRQALNYAIDKNAFIKVVYSGLAEPMTSEIAQNVQFFSPQQPYKYDLAKAKELLKAAGYPNGFDTTIWSNNNSTYIKATQFIQQQLAQVGIKVKIENMESGTMDTKIWSVQNPQDAKIQLYFGGWSPSTGDADWGIRPLLGKDMLPPKGYNTAYYQNSVVNNEIQQAIQTADPAQRKAAYDQIQKAIWQDAPWVFLDTRDNIYGFRNYLKDAYLLPDGSLDIQNAQIVR</sequence>
<dbReference type="InterPro" id="IPR030678">
    <property type="entry name" value="Peptide/Ni-bd"/>
</dbReference>
<comment type="function">
    <text evidence="1">Part of the ABC transporter complex GsiABCD involved in glutathione import. Binds glutathione.</text>
</comment>
<evidence type="ECO:0000313" key="11">
    <source>
        <dbReference type="EMBL" id="CEJ06928.1"/>
    </source>
</evidence>
<evidence type="ECO:0000256" key="2">
    <source>
        <dbReference type="ARBA" id="ARBA00004418"/>
    </source>
</evidence>
<protein>
    <recommendedName>
        <fullName evidence="4">Glutathione-binding protein GsiB</fullName>
    </recommendedName>
</protein>
<evidence type="ECO:0000313" key="10">
    <source>
        <dbReference type="EMBL" id="CAA7601054.1"/>
    </source>
</evidence>
<dbReference type="InterPro" id="IPR039424">
    <property type="entry name" value="SBP_5"/>
</dbReference>
<dbReference type="EMBL" id="LR746496">
    <property type="protein sequence ID" value="CAA7601054.1"/>
    <property type="molecule type" value="Genomic_DNA"/>
</dbReference>
<gene>
    <name evidence="11" type="ORF">DEACI_1382</name>
    <name evidence="10" type="ORF">DEACI_1707</name>
</gene>
<keyword evidence="7" id="KW-0574">Periplasm</keyword>
<feature type="chain" id="PRO_5039620803" description="Glutathione-binding protein GsiB" evidence="8">
    <location>
        <begin position="31"/>
        <end position="526"/>
    </location>
</feature>
<dbReference type="Pfam" id="PF00496">
    <property type="entry name" value="SBP_bac_5"/>
    <property type="match status" value="1"/>
</dbReference>
<accession>A0A8S0WN53</accession>
<feature type="signal peptide" evidence="8">
    <location>
        <begin position="1"/>
        <end position="30"/>
    </location>
</feature>
<dbReference type="KEGG" id="aacx:DEACI_1707"/>
<keyword evidence="6 8" id="KW-0732">Signal</keyword>
<dbReference type="GO" id="GO:0043190">
    <property type="term" value="C:ATP-binding cassette (ABC) transporter complex"/>
    <property type="evidence" value="ECO:0007669"/>
    <property type="project" value="InterPro"/>
</dbReference>
<dbReference type="PANTHER" id="PTHR30290:SF32">
    <property type="entry name" value="GLUTATHIONE-BINDING PROTEIN GSIB"/>
    <property type="match status" value="1"/>
</dbReference>